<proteinExistence type="predicted"/>
<reference evidence="1 2" key="1">
    <citation type="submission" date="2019-03" db="EMBL/GenBank/DDBJ databases">
        <title>First draft genome of Liparis tanakae, snailfish: a comprehensive survey of snailfish specific genes.</title>
        <authorList>
            <person name="Kim W."/>
            <person name="Song I."/>
            <person name="Jeong J.-H."/>
            <person name="Kim D."/>
            <person name="Kim S."/>
            <person name="Ryu S."/>
            <person name="Song J.Y."/>
            <person name="Lee S.K."/>
        </authorList>
    </citation>
    <scope>NUCLEOTIDE SEQUENCE [LARGE SCALE GENOMIC DNA]</scope>
    <source>
        <tissue evidence="1">Muscle</tissue>
    </source>
</reference>
<gene>
    <name evidence="1" type="ORF">EYF80_028304</name>
</gene>
<dbReference type="EMBL" id="SRLO01000315">
    <property type="protein sequence ID" value="TNN61425.1"/>
    <property type="molecule type" value="Genomic_DNA"/>
</dbReference>
<accession>A0A4Z2H850</accession>
<comment type="caution">
    <text evidence="1">The sequence shown here is derived from an EMBL/GenBank/DDBJ whole genome shotgun (WGS) entry which is preliminary data.</text>
</comment>
<evidence type="ECO:0000313" key="1">
    <source>
        <dbReference type="EMBL" id="TNN61425.1"/>
    </source>
</evidence>
<evidence type="ECO:0000313" key="2">
    <source>
        <dbReference type="Proteomes" id="UP000314294"/>
    </source>
</evidence>
<keyword evidence="2" id="KW-1185">Reference proteome</keyword>
<organism evidence="1 2">
    <name type="scientific">Liparis tanakae</name>
    <name type="common">Tanaka's snailfish</name>
    <dbReference type="NCBI Taxonomy" id="230148"/>
    <lineage>
        <taxon>Eukaryota</taxon>
        <taxon>Metazoa</taxon>
        <taxon>Chordata</taxon>
        <taxon>Craniata</taxon>
        <taxon>Vertebrata</taxon>
        <taxon>Euteleostomi</taxon>
        <taxon>Actinopterygii</taxon>
        <taxon>Neopterygii</taxon>
        <taxon>Teleostei</taxon>
        <taxon>Neoteleostei</taxon>
        <taxon>Acanthomorphata</taxon>
        <taxon>Eupercaria</taxon>
        <taxon>Perciformes</taxon>
        <taxon>Cottioidei</taxon>
        <taxon>Cottales</taxon>
        <taxon>Liparidae</taxon>
        <taxon>Liparis</taxon>
    </lineage>
</organism>
<dbReference type="Proteomes" id="UP000314294">
    <property type="component" value="Unassembled WGS sequence"/>
</dbReference>
<protein>
    <submittedName>
        <fullName evidence="1">Uncharacterized protein</fullName>
    </submittedName>
</protein>
<sequence>MFRTAVCSTSCFLTCNNNNNNNNKYIQLASPNNLHNKDNVSIEQIAPCRLGAALLSRPFGVTELPAAPRYSGFVRVFAVVELDRAFLSLSSPAARAPSPVSVPRGTSS</sequence>
<name>A0A4Z2H850_9TELE</name>
<dbReference type="AlphaFoldDB" id="A0A4Z2H850"/>